<dbReference type="GO" id="GO:0005524">
    <property type="term" value="F:ATP binding"/>
    <property type="evidence" value="ECO:0007669"/>
    <property type="project" value="InterPro"/>
</dbReference>
<dbReference type="PANTHER" id="PTHR23359">
    <property type="entry name" value="NUCLEOTIDE KINASE"/>
    <property type="match status" value="1"/>
</dbReference>
<dbReference type="GO" id="GO:0004017">
    <property type="term" value="F:AMP kinase activity"/>
    <property type="evidence" value="ECO:0007669"/>
    <property type="project" value="InterPro"/>
</dbReference>
<dbReference type="HAMAP" id="MF_00235">
    <property type="entry name" value="Adenylate_kinase_Adk"/>
    <property type="match status" value="1"/>
</dbReference>
<dbReference type="InterPro" id="IPR033690">
    <property type="entry name" value="Adenylat_kinase_CS"/>
</dbReference>
<proteinExistence type="inferred from homology"/>
<dbReference type="Pfam" id="PF00406">
    <property type="entry name" value="ADK"/>
    <property type="match status" value="1"/>
</dbReference>
<evidence type="ECO:0000256" key="4">
    <source>
        <dbReference type="RuleBase" id="RU003330"/>
    </source>
</evidence>
<organism evidence="5">
    <name type="scientific">Chromera velia CCMP2878</name>
    <dbReference type="NCBI Taxonomy" id="1169474"/>
    <lineage>
        <taxon>Eukaryota</taxon>
        <taxon>Sar</taxon>
        <taxon>Alveolata</taxon>
        <taxon>Colpodellida</taxon>
        <taxon>Chromeraceae</taxon>
        <taxon>Chromera</taxon>
    </lineage>
</organism>
<comment type="similarity">
    <text evidence="4">Belongs to the adenylate kinase family.</text>
</comment>
<dbReference type="VEuPathDB" id="CryptoDB:Cvel_16171"/>
<evidence type="ECO:0000313" key="5">
    <source>
        <dbReference type="EMBL" id="CEM10350.1"/>
    </source>
</evidence>
<dbReference type="Gene3D" id="3.40.50.300">
    <property type="entry name" value="P-loop containing nucleotide triphosphate hydrolases"/>
    <property type="match status" value="1"/>
</dbReference>
<dbReference type="EMBL" id="CDMZ01000258">
    <property type="protein sequence ID" value="CEM10350.1"/>
    <property type="molecule type" value="Genomic_DNA"/>
</dbReference>
<keyword evidence="2" id="KW-0547">Nucleotide-binding</keyword>
<reference evidence="5" key="1">
    <citation type="submission" date="2014-11" db="EMBL/GenBank/DDBJ databases">
        <authorList>
            <person name="Otto D Thomas"/>
            <person name="Naeem Raeece"/>
        </authorList>
    </citation>
    <scope>NUCLEOTIDE SEQUENCE</scope>
</reference>
<keyword evidence="1 4" id="KW-0808">Transferase</keyword>
<evidence type="ECO:0008006" key="6">
    <source>
        <dbReference type="Google" id="ProtNLM"/>
    </source>
</evidence>
<keyword evidence="3 4" id="KW-0418">Kinase</keyword>
<dbReference type="PRINTS" id="PR00094">
    <property type="entry name" value="ADENYLTKNASE"/>
</dbReference>
<dbReference type="SUPFAM" id="SSF52540">
    <property type="entry name" value="P-loop containing nucleoside triphosphate hydrolases"/>
    <property type="match status" value="1"/>
</dbReference>
<accession>A0A0G4FBJ1</accession>
<protein>
    <recommendedName>
        <fullName evidence="6">Adenylate kinase active site lid domain-containing protein</fullName>
    </recommendedName>
</protein>
<dbReference type="CDD" id="cd01428">
    <property type="entry name" value="ADK"/>
    <property type="match status" value="1"/>
</dbReference>
<dbReference type="AlphaFoldDB" id="A0A0G4FBJ1"/>
<dbReference type="InterPro" id="IPR006259">
    <property type="entry name" value="Adenyl_kin_sub"/>
</dbReference>
<sequence>MASIPRPSAALRMVFLGAPGAGKGTYASRITKLWGVPHISTGDIIRAEIKSGSDLGVQFKSYSDKGALVPDELVVAIAKKRLSQPDVKDGYILDGFPRTVPQAEALQDADASLRPTLCVNICLPEKYLIMKLAGRRVCSVCNDSFNVADIREGEYDMPPLLPSNCKQCEGTGKHLEQRADDTEEVVKNRLQTYLDETAPLIGFYSKMGLLLDFDVKKGVADLPDFMKSIAQRVG</sequence>
<dbReference type="InterPro" id="IPR027417">
    <property type="entry name" value="P-loop_NTPase"/>
</dbReference>
<dbReference type="NCBIfam" id="TIGR01351">
    <property type="entry name" value="adk"/>
    <property type="match status" value="1"/>
</dbReference>
<dbReference type="PhylomeDB" id="A0A0G4FBJ1"/>
<evidence type="ECO:0000256" key="3">
    <source>
        <dbReference type="ARBA" id="ARBA00022777"/>
    </source>
</evidence>
<evidence type="ECO:0000256" key="2">
    <source>
        <dbReference type="ARBA" id="ARBA00022741"/>
    </source>
</evidence>
<dbReference type="InterPro" id="IPR000850">
    <property type="entry name" value="Adenylat/UMP-CMP_kin"/>
</dbReference>
<name>A0A0G4FBJ1_9ALVE</name>
<evidence type="ECO:0000256" key="1">
    <source>
        <dbReference type="ARBA" id="ARBA00022679"/>
    </source>
</evidence>
<gene>
    <name evidence="5" type="ORF">Cvel_16171</name>
</gene>
<dbReference type="PROSITE" id="PS00113">
    <property type="entry name" value="ADENYLATE_KINASE"/>
    <property type="match status" value="1"/>
</dbReference>